<protein>
    <submittedName>
        <fullName evidence="1">Uncharacterized protein</fullName>
    </submittedName>
</protein>
<reference evidence="1" key="1">
    <citation type="submission" date="2018-02" db="EMBL/GenBank/DDBJ databases">
        <title>The genomes of Aspergillus section Nigri reveals drivers in fungal speciation.</title>
        <authorList>
            <consortium name="DOE Joint Genome Institute"/>
            <person name="Vesth T.C."/>
            <person name="Nybo J."/>
            <person name="Theobald S."/>
            <person name="Brandl J."/>
            <person name="Frisvad J.C."/>
            <person name="Nielsen K.F."/>
            <person name="Lyhne E.K."/>
            <person name="Kogle M.E."/>
            <person name="Kuo A."/>
            <person name="Riley R."/>
            <person name="Clum A."/>
            <person name="Nolan M."/>
            <person name="Lipzen A."/>
            <person name="Salamov A."/>
            <person name="Henrissat B."/>
            <person name="Wiebenga A."/>
            <person name="De vries R.P."/>
            <person name="Grigoriev I.V."/>
            <person name="Mortensen U.H."/>
            <person name="Andersen M.R."/>
            <person name="Baker S.E."/>
        </authorList>
    </citation>
    <scope>NUCLEOTIDE SEQUENCE</scope>
    <source>
        <strain evidence="1">CBS 121060</strain>
    </source>
</reference>
<dbReference type="Proteomes" id="UP000249661">
    <property type="component" value="Unassembled WGS sequence"/>
</dbReference>
<evidence type="ECO:0000313" key="1">
    <source>
        <dbReference type="EMBL" id="RAH66112.1"/>
    </source>
</evidence>
<name>A0ACD1GXS1_9EURO</name>
<keyword evidence="2" id="KW-1185">Reference proteome</keyword>
<evidence type="ECO:0000313" key="2">
    <source>
        <dbReference type="Proteomes" id="UP000249661"/>
    </source>
</evidence>
<dbReference type="EMBL" id="KZ824985">
    <property type="protein sequence ID" value="RAH66112.1"/>
    <property type="molecule type" value="Genomic_DNA"/>
</dbReference>
<sequence>MAESIPTEIFEAQREPRRDLGDQIVDSHVARILDLSKIPKMLVPDEHITEAIKVLMQAGFLQCPHRSEYERLGKLGLLDNFDDPEPDPLGELNPCPYSVDFHKPDYHFHLSFDSANRNPRGTPTHPIHLYRMPRLFPTFPIPPIGALPRNDPYYRLTSDDRIRLFSHCDSKWPLGSQSDHEAFHPVKIPHLARWVEVHQLRILRNLPAAKTDDECGYHGAVGALAQEVSPEYDNQKPYPNRRSRRKQMDSDYQKYLYELCINMKRRGELPPPEGERIHPAGLKKFVSWLEMLDIEYNSADLE</sequence>
<gene>
    <name evidence="1" type="ORF">BO66DRAFT_442331</name>
</gene>
<accession>A0ACD1GXS1</accession>
<proteinExistence type="predicted"/>
<organism evidence="1 2">
    <name type="scientific">Aspergillus aculeatinus CBS 121060</name>
    <dbReference type="NCBI Taxonomy" id="1448322"/>
    <lineage>
        <taxon>Eukaryota</taxon>
        <taxon>Fungi</taxon>
        <taxon>Dikarya</taxon>
        <taxon>Ascomycota</taxon>
        <taxon>Pezizomycotina</taxon>
        <taxon>Eurotiomycetes</taxon>
        <taxon>Eurotiomycetidae</taxon>
        <taxon>Eurotiales</taxon>
        <taxon>Aspergillaceae</taxon>
        <taxon>Aspergillus</taxon>
        <taxon>Aspergillus subgen. Circumdati</taxon>
    </lineage>
</organism>